<dbReference type="Pfam" id="PF00352">
    <property type="entry name" value="TBP"/>
    <property type="match status" value="1"/>
</dbReference>
<gene>
    <name evidence="4" type="ORF">EJ04DRAFT_576430</name>
</gene>
<dbReference type="Gene3D" id="3.30.310.10">
    <property type="entry name" value="TATA-Binding Protein"/>
    <property type="match status" value="1"/>
</dbReference>
<dbReference type="PRINTS" id="PR00686">
    <property type="entry name" value="TIFACTORIID"/>
</dbReference>
<dbReference type="AlphaFoldDB" id="A0A9P4R1E7"/>
<evidence type="ECO:0000313" key="4">
    <source>
        <dbReference type="EMBL" id="KAF2735038.1"/>
    </source>
</evidence>
<evidence type="ECO:0000256" key="1">
    <source>
        <dbReference type="ARBA" id="ARBA00005560"/>
    </source>
</evidence>
<dbReference type="OrthoDB" id="2127950at2759"/>
<evidence type="ECO:0000256" key="2">
    <source>
        <dbReference type="ARBA" id="ARBA00023125"/>
    </source>
</evidence>
<dbReference type="SUPFAM" id="SSF55945">
    <property type="entry name" value="TATA-box binding protein-like"/>
    <property type="match status" value="1"/>
</dbReference>
<sequence>MEVLKVCNCEYNPRRFAACVLWIREPKATAMVFASGKIVGIKFEEYKIVNVVASTGIKSQPPQGHPACSVLHADAYVNFNELVTNLFKQYKASVCVVACGDVVGLEVRVMH</sequence>
<keyword evidence="5" id="KW-1185">Reference proteome</keyword>
<accession>A0A9P4R1E7</accession>
<evidence type="ECO:0000256" key="3">
    <source>
        <dbReference type="ARBA" id="ARBA00023163"/>
    </source>
</evidence>
<dbReference type="EMBL" id="ML996140">
    <property type="protein sequence ID" value="KAF2735038.1"/>
    <property type="molecule type" value="Genomic_DNA"/>
</dbReference>
<dbReference type="Proteomes" id="UP000799444">
    <property type="component" value="Unassembled WGS sequence"/>
</dbReference>
<name>A0A9P4R1E7_9PLEO</name>
<comment type="caution">
    <text evidence="4">The sequence shown here is derived from an EMBL/GenBank/DDBJ whole genome shotgun (WGS) entry which is preliminary data.</text>
</comment>
<proteinExistence type="inferred from homology"/>
<organism evidence="4 5">
    <name type="scientific">Polyplosphaeria fusca</name>
    <dbReference type="NCBI Taxonomy" id="682080"/>
    <lineage>
        <taxon>Eukaryota</taxon>
        <taxon>Fungi</taxon>
        <taxon>Dikarya</taxon>
        <taxon>Ascomycota</taxon>
        <taxon>Pezizomycotina</taxon>
        <taxon>Dothideomycetes</taxon>
        <taxon>Pleosporomycetidae</taxon>
        <taxon>Pleosporales</taxon>
        <taxon>Tetraplosphaeriaceae</taxon>
        <taxon>Polyplosphaeria</taxon>
    </lineage>
</organism>
<dbReference type="GO" id="GO:0006352">
    <property type="term" value="P:DNA-templated transcription initiation"/>
    <property type="evidence" value="ECO:0007669"/>
    <property type="project" value="InterPro"/>
</dbReference>
<dbReference type="GO" id="GO:0003677">
    <property type="term" value="F:DNA binding"/>
    <property type="evidence" value="ECO:0007669"/>
    <property type="project" value="UniProtKB-KW"/>
</dbReference>
<evidence type="ECO:0000313" key="5">
    <source>
        <dbReference type="Proteomes" id="UP000799444"/>
    </source>
</evidence>
<dbReference type="InterPro" id="IPR000814">
    <property type="entry name" value="TBP"/>
</dbReference>
<protein>
    <submittedName>
        <fullName evidence="4">Uncharacterized protein</fullName>
    </submittedName>
</protein>
<dbReference type="InterPro" id="IPR012295">
    <property type="entry name" value="TBP_dom_sf"/>
</dbReference>
<comment type="similarity">
    <text evidence="1">Belongs to the TBP family.</text>
</comment>
<keyword evidence="3" id="KW-0804">Transcription</keyword>
<reference evidence="4" key="1">
    <citation type="journal article" date="2020" name="Stud. Mycol.">
        <title>101 Dothideomycetes genomes: a test case for predicting lifestyles and emergence of pathogens.</title>
        <authorList>
            <person name="Haridas S."/>
            <person name="Albert R."/>
            <person name="Binder M."/>
            <person name="Bloem J."/>
            <person name="Labutti K."/>
            <person name="Salamov A."/>
            <person name="Andreopoulos B."/>
            <person name="Baker S."/>
            <person name="Barry K."/>
            <person name="Bills G."/>
            <person name="Bluhm B."/>
            <person name="Cannon C."/>
            <person name="Castanera R."/>
            <person name="Culley D."/>
            <person name="Daum C."/>
            <person name="Ezra D."/>
            <person name="Gonzalez J."/>
            <person name="Henrissat B."/>
            <person name="Kuo A."/>
            <person name="Liang C."/>
            <person name="Lipzen A."/>
            <person name="Lutzoni F."/>
            <person name="Magnuson J."/>
            <person name="Mondo S."/>
            <person name="Nolan M."/>
            <person name="Ohm R."/>
            <person name="Pangilinan J."/>
            <person name="Park H.-J."/>
            <person name="Ramirez L."/>
            <person name="Alfaro M."/>
            <person name="Sun H."/>
            <person name="Tritt A."/>
            <person name="Yoshinaga Y."/>
            <person name="Zwiers L.-H."/>
            <person name="Turgeon B."/>
            <person name="Goodwin S."/>
            <person name="Spatafora J."/>
            <person name="Crous P."/>
            <person name="Grigoriev I."/>
        </authorList>
    </citation>
    <scope>NUCLEOTIDE SEQUENCE</scope>
    <source>
        <strain evidence="4">CBS 125425</strain>
    </source>
</reference>
<keyword evidence="2" id="KW-0238">DNA-binding</keyword>